<comment type="caution">
    <text evidence="1">The sequence shown here is derived from an EMBL/GenBank/DDBJ whole genome shotgun (WGS) entry which is preliminary data.</text>
</comment>
<dbReference type="EMBL" id="QFOI01000756">
    <property type="protein sequence ID" value="PZP38461.1"/>
    <property type="molecule type" value="Genomic_DNA"/>
</dbReference>
<gene>
    <name evidence="1" type="ORF">DI598_20740</name>
</gene>
<dbReference type="AlphaFoldDB" id="A0A2W5E299"/>
<evidence type="ECO:0000313" key="2">
    <source>
        <dbReference type="Proteomes" id="UP000249645"/>
    </source>
</evidence>
<dbReference type="Proteomes" id="UP000249645">
    <property type="component" value="Unassembled WGS sequence"/>
</dbReference>
<evidence type="ECO:0000313" key="1">
    <source>
        <dbReference type="EMBL" id="PZP38461.1"/>
    </source>
</evidence>
<sequence length="97" mass="11094">MTAEQTLLYENSDCEDRAALFFYLVKEIYKLPMIVVVYPQHVTVAVKFDKSFGDTISYDGETYTVCEPTPQARNLALGELLPELKKLSFEIAYAYKP</sequence>
<organism evidence="1 2">
    <name type="scientific">Pseudopedobacter saltans</name>
    <dbReference type="NCBI Taxonomy" id="151895"/>
    <lineage>
        <taxon>Bacteria</taxon>
        <taxon>Pseudomonadati</taxon>
        <taxon>Bacteroidota</taxon>
        <taxon>Sphingobacteriia</taxon>
        <taxon>Sphingobacteriales</taxon>
        <taxon>Sphingobacteriaceae</taxon>
        <taxon>Pseudopedobacter</taxon>
    </lineage>
</organism>
<accession>A0A2W5E299</accession>
<protein>
    <submittedName>
        <fullName evidence="1">Uncharacterized protein</fullName>
    </submittedName>
</protein>
<name>A0A2W5E299_9SPHI</name>
<proteinExistence type="predicted"/>
<reference evidence="1 2" key="1">
    <citation type="submission" date="2017-11" db="EMBL/GenBank/DDBJ databases">
        <title>Infants hospitalized years apart are colonized by the same room-sourced microbial strains.</title>
        <authorList>
            <person name="Brooks B."/>
            <person name="Olm M.R."/>
            <person name="Firek B.A."/>
            <person name="Baker R."/>
            <person name="Thomas B.C."/>
            <person name="Morowitz M.J."/>
            <person name="Banfield J.F."/>
        </authorList>
    </citation>
    <scope>NUCLEOTIDE SEQUENCE [LARGE SCALE GENOMIC DNA]</scope>
    <source>
        <strain evidence="1">S2_009_000_R2_76</strain>
    </source>
</reference>